<feature type="compositionally biased region" description="Low complexity" evidence="2">
    <location>
        <begin position="731"/>
        <end position="741"/>
    </location>
</feature>
<feature type="compositionally biased region" description="Polar residues" evidence="2">
    <location>
        <begin position="910"/>
        <end position="920"/>
    </location>
</feature>
<feature type="compositionally biased region" description="Low complexity" evidence="2">
    <location>
        <begin position="115"/>
        <end position="136"/>
    </location>
</feature>
<evidence type="ECO:0000313" key="5">
    <source>
        <dbReference type="Proteomes" id="UP001497482"/>
    </source>
</evidence>
<feature type="compositionally biased region" description="Low complexity" evidence="2">
    <location>
        <begin position="45"/>
        <end position="88"/>
    </location>
</feature>
<evidence type="ECO:0000256" key="1">
    <source>
        <dbReference type="SAM" id="Coils"/>
    </source>
</evidence>
<proteinExistence type="predicted"/>
<feature type="region of interest" description="Disordered" evidence="2">
    <location>
        <begin position="411"/>
        <end position="437"/>
    </location>
</feature>
<organism evidence="4 5">
    <name type="scientific">Knipowitschia caucasica</name>
    <name type="common">Caucasian dwarf goby</name>
    <name type="synonym">Pomatoschistus caucasicus</name>
    <dbReference type="NCBI Taxonomy" id="637954"/>
    <lineage>
        <taxon>Eukaryota</taxon>
        <taxon>Metazoa</taxon>
        <taxon>Chordata</taxon>
        <taxon>Craniata</taxon>
        <taxon>Vertebrata</taxon>
        <taxon>Euteleostomi</taxon>
        <taxon>Actinopterygii</taxon>
        <taxon>Neopterygii</taxon>
        <taxon>Teleostei</taxon>
        <taxon>Neoteleostei</taxon>
        <taxon>Acanthomorphata</taxon>
        <taxon>Gobiaria</taxon>
        <taxon>Gobiiformes</taxon>
        <taxon>Gobioidei</taxon>
        <taxon>Gobiidae</taxon>
        <taxon>Gobiinae</taxon>
        <taxon>Knipowitschia</taxon>
    </lineage>
</organism>
<reference evidence="4 5" key="1">
    <citation type="submission" date="2024-04" db="EMBL/GenBank/DDBJ databases">
        <authorList>
            <person name="Waldvogel A.-M."/>
            <person name="Schoenle A."/>
        </authorList>
    </citation>
    <scope>NUCLEOTIDE SEQUENCE [LARGE SCALE GENOMIC DNA]</scope>
</reference>
<dbReference type="PANTHER" id="PTHR22427">
    <property type="entry name" value="GH15728P"/>
    <property type="match status" value="1"/>
</dbReference>
<feature type="compositionally biased region" description="Basic and acidic residues" evidence="2">
    <location>
        <begin position="675"/>
        <end position="684"/>
    </location>
</feature>
<feature type="compositionally biased region" description="Acidic residues" evidence="2">
    <location>
        <begin position="509"/>
        <end position="525"/>
    </location>
</feature>
<dbReference type="InterPro" id="IPR027907">
    <property type="entry name" value="BTBD8_C"/>
</dbReference>
<feature type="coiled-coil region" evidence="1">
    <location>
        <begin position="1149"/>
        <end position="1201"/>
    </location>
</feature>
<feature type="compositionally biased region" description="Low complexity" evidence="2">
    <location>
        <begin position="177"/>
        <end position="207"/>
    </location>
</feature>
<dbReference type="Pfam" id="PF15363">
    <property type="entry name" value="BTBD8_C"/>
    <property type="match status" value="1"/>
</dbReference>
<dbReference type="PANTHER" id="PTHR22427:SF8">
    <property type="entry name" value="PROLINE-RICH PROTEIN 36"/>
    <property type="match status" value="1"/>
</dbReference>
<accession>A0AAV2KFI8</accession>
<feature type="compositionally biased region" description="Polar residues" evidence="2">
    <location>
        <begin position="358"/>
        <end position="372"/>
    </location>
</feature>
<feature type="compositionally biased region" description="Low complexity" evidence="2">
    <location>
        <begin position="143"/>
        <end position="168"/>
    </location>
</feature>
<name>A0AAV2KFI8_KNICA</name>
<feature type="compositionally biased region" description="Polar residues" evidence="2">
    <location>
        <begin position="533"/>
        <end position="557"/>
    </location>
</feature>
<feature type="compositionally biased region" description="Low complexity" evidence="2">
    <location>
        <begin position="865"/>
        <end position="883"/>
    </location>
</feature>
<feature type="domain" description="BTB/POZ" evidence="3">
    <location>
        <begin position="1341"/>
        <end position="1375"/>
    </location>
</feature>
<protein>
    <recommendedName>
        <fullName evidence="3">BTB/POZ domain-containing protein</fullName>
    </recommendedName>
</protein>
<evidence type="ECO:0000256" key="2">
    <source>
        <dbReference type="SAM" id="MobiDB-lite"/>
    </source>
</evidence>
<sequence>MEPMETLEANTLNEVIPAPGEGSDQAAGSGEGGAAPQSQADAEPSKATLTTKTSSKPLGDSKTPNKNAKTKPGTTPTKTTTTTSKTPTRLSNGVSKPHTNGVTKKATSAPDRKATTVTTAAKKPTGTTPTPKSTLKTAEKKTPTATPLPNGAKTTTTTAKRTASATATGVKTSSTIAAAKKPAGPKPVTSTATKTSSTASPTPNKTPVSKPTRTPYATSVTLTPNSSMTKSSAAGLKSATSKPSTMPSKPATSKPTTPSAGKAPGSHTSKSTTPVKKDVAKPASSSTKKPIQSPLARATPAAKSAKQDSPKPTTKTDTASKKVPPSKAADSKTPNRSKPESKATPSKDASKTPKTAAPKTSQKKTVGSSTPTPVKRGPKTNESDKEVAVAVATAAAIAAAANVIAKAEEKPSLEEAMNQEEPTVESHTQPEPIIGPVSPVREVSHASILDFQTEEGNQDPEGATLLASAAPFGASFNAMTKPQTFSPVDAFGSENLMSPNEKEEAVEKAEEEINEDDEYEEEEDEEQRRYGYQPSSMITDMSSSQPSEEQVRTSAFGGSQGWHGDDLLSGMDSEDVSSCTSSRQQGVSDLSSTLHTAILEGTQSSDALVDSSLRGSEGDANLTGSPNVETLANEEEDEDEEDERVDDMDLSSEKVDENPKMFSNQEHEEEDEDVEMHSEGKTESGENVEEDLNENERLDNLNQCGFPAHSPPTSSWGQTNPFSDPWAQPASGRSGSSPSPMSDHDAADSETPTQSPAQTCFDASGPTFTTQSESDHHHVSAPKDTNFSAPTADAPVRLGDSETSTPEDLCEYDSSSGVESRSDKPHTPVPAQVQPDLEQDLGIHMEKVDGEEEEAETLPADEVLGTGPPTAPASAPSSASTSGDEASDTEGEMQINDPDEPITMGESAGFDSQTPTSNLPAFNEDEEVVQAASVEAEEDGGGATPQSANSVASYGFDCTNSNSNAHSMAESCGKSPGIFSLENEEQLPEEAKDPSLIKELTLPSAGAAVEDLLGRPVDLMPLGHSGDLPDLHEHHYMIGGKMGADLLHEAEPREPGHLLDNQDSGDSDDNQPPYYSTICDKTDSFLEGNQISDEEDEDSPESQSDQSENLTEGLPIANGHYLALVPGNRRPINPALAALIESCPDTRDVTEQHQRLEKHQEKVQQCQEEKLKTLEEEEAHRRQQQKQLQEQRRELLQLQHRHRLQWQLELELQYRMQQKYLQQQQQLRRSPTGLMLSPSSGLCTIYEAMETSDEEEEDHMNRKKDVILNGHNQSEYGSPKCACAEAMQELEWNMKVDMVQQLFNHTIAVSEDGSSLLLLPVGPGGCLSPLESVTWPHLQFSPPTAVVTSVSSYSPDGHGSSSPGDWTVVELETQH</sequence>
<dbReference type="EMBL" id="OZ035840">
    <property type="protein sequence ID" value="CAL1588661.1"/>
    <property type="molecule type" value="Genomic_DNA"/>
</dbReference>
<dbReference type="Proteomes" id="UP001497482">
    <property type="component" value="Chromosome 18"/>
</dbReference>
<keyword evidence="5" id="KW-1185">Reference proteome</keyword>
<keyword evidence="1" id="KW-0175">Coiled coil</keyword>
<evidence type="ECO:0000259" key="3">
    <source>
        <dbReference type="Pfam" id="PF15363"/>
    </source>
</evidence>
<feature type="compositionally biased region" description="Polar residues" evidence="2">
    <location>
        <begin position="209"/>
        <end position="232"/>
    </location>
</feature>
<feature type="region of interest" description="Disordered" evidence="2">
    <location>
        <begin position="1"/>
        <end position="386"/>
    </location>
</feature>
<feature type="compositionally biased region" description="Polar residues" evidence="2">
    <location>
        <begin position="89"/>
        <end position="106"/>
    </location>
</feature>
<gene>
    <name evidence="4" type="ORF">KC01_LOCUS18418</name>
</gene>
<feature type="compositionally biased region" description="Low complexity" evidence="2">
    <location>
        <begin position="237"/>
        <end position="260"/>
    </location>
</feature>
<evidence type="ECO:0000313" key="4">
    <source>
        <dbReference type="EMBL" id="CAL1588661.1"/>
    </source>
</evidence>
<feature type="compositionally biased region" description="Polar residues" evidence="2">
    <location>
        <begin position="576"/>
        <end position="606"/>
    </location>
</feature>
<feature type="compositionally biased region" description="Polar residues" evidence="2">
    <location>
        <begin position="711"/>
        <end position="722"/>
    </location>
</feature>
<feature type="compositionally biased region" description="Acidic residues" evidence="2">
    <location>
        <begin position="632"/>
        <end position="650"/>
    </location>
</feature>
<feature type="region of interest" description="Disordered" evidence="2">
    <location>
        <begin position="485"/>
        <end position="959"/>
    </location>
</feature>
<feature type="region of interest" description="Disordered" evidence="2">
    <location>
        <begin position="1054"/>
        <end position="1111"/>
    </location>
</feature>
<feature type="compositionally biased region" description="Polar residues" evidence="2">
    <location>
        <begin position="944"/>
        <end position="959"/>
    </location>
</feature>